<evidence type="ECO:0000256" key="2">
    <source>
        <dbReference type="ARBA" id="ARBA00022481"/>
    </source>
</evidence>
<evidence type="ECO:0000256" key="1">
    <source>
        <dbReference type="ARBA" id="ARBA00004167"/>
    </source>
</evidence>
<proteinExistence type="predicted"/>
<reference evidence="7 8" key="1">
    <citation type="submission" date="2019-03" db="EMBL/GenBank/DDBJ databases">
        <authorList>
            <person name="Nijsse B."/>
        </authorList>
    </citation>
    <scope>NUCLEOTIDE SEQUENCE [LARGE SCALE GENOMIC DNA]</scope>
    <source>
        <strain evidence="7">Desulfoluna butyratoxydans MSL71</strain>
    </source>
</reference>
<gene>
    <name evidence="7" type="ORF">MSL71_49780</name>
</gene>
<dbReference type="PANTHER" id="PTHR30093:SF44">
    <property type="entry name" value="TYPE II SECRETION SYSTEM CORE PROTEIN G"/>
    <property type="match status" value="1"/>
</dbReference>
<name>A0A4U8YZL5_9BACT</name>
<keyword evidence="2" id="KW-0488">Methylation</keyword>
<evidence type="ECO:0000313" key="7">
    <source>
        <dbReference type="EMBL" id="VFQ47283.1"/>
    </source>
</evidence>
<dbReference type="Pfam" id="PF07963">
    <property type="entry name" value="N_methyl"/>
    <property type="match status" value="1"/>
</dbReference>
<keyword evidence="8" id="KW-1185">Reference proteome</keyword>
<dbReference type="PANTHER" id="PTHR30093">
    <property type="entry name" value="GENERAL SECRETION PATHWAY PROTEIN G"/>
    <property type="match status" value="1"/>
</dbReference>
<dbReference type="PRINTS" id="PR00813">
    <property type="entry name" value="BCTERIALGSPG"/>
</dbReference>
<dbReference type="GO" id="GO:0015627">
    <property type="term" value="C:type II protein secretion system complex"/>
    <property type="evidence" value="ECO:0007669"/>
    <property type="project" value="InterPro"/>
</dbReference>
<dbReference type="InterPro" id="IPR045584">
    <property type="entry name" value="Pilin-like"/>
</dbReference>
<dbReference type="EMBL" id="CAADHO010000015">
    <property type="protein sequence ID" value="VFQ47283.1"/>
    <property type="molecule type" value="Genomic_DNA"/>
</dbReference>
<keyword evidence="4 6" id="KW-1133">Transmembrane helix</keyword>
<evidence type="ECO:0000256" key="4">
    <source>
        <dbReference type="ARBA" id="ARBA00022989"/>
    </source>
</evidence>
<dbReference type="InterPro" id="IPR012902">
    <property type="entry name" value="N_methyl_site"/>
</dbReference>
<dbReference type="AlphaFoldDB" id="A0A4U8YZL5"/>
<dbReference type="SUPFAM" id="SSF54523">
    <property type="entry name" value="Pili subunits"/>
    <property type="match status" value="1"/>
</dbReference>
<dbReference type="InterPro" id="IPR000983">
    <property type="entry name" value="Bac_GSPG_pilin"/>
</dbReference>
<dbReference type="GO" id="GO:0015628">
    <property type="term" value="P:protein secretion by the type II secretion system"/>
    <property type="evidence" value="ECO:0007669"/>
    <property type="project" value="InterPro"/>
</dbReference>
<evidence type="ECO:0000256" key="5">
    <source>
        <dbReference type="ARBA" id="ARBA00023136"/>
    </source>
</evidence>
<keyword evidence="5 6" id="KW-0472">Membrane</keyword>
<organism evidence="7 8">
    <name type="scientific">Desulfoluna butyratoxydans</name>
    <dbReference type="NCBI Taxonomy" id="231438"/>
    <lineage>
        <taxon>Bacteria</taxon>
        <taxon>Pseudomonadati</taxon>
        <taxon>Thermodesulfobacteriota</taxon>
        <taxon>Desulfobacteria</taxon>
        <taxon>Desulfobacterales</taxon>
        <taxon>Desulfolunaceae</taxon>
        <taxon>Desulfoluna</taxon>
    </lineage>
</organism>
<evidence type="ECO:0000256" key="6">
    <source>
        <dbReference type="SAM" id="Phobius"/>
    </source>
</evidence>
<dbReference type="Gene3D" id="3.30.700.10">
    <property type="entry name" value="Glycoprotein, Type 4 Pilin"/>
    <property type="match status" value="1"/>
</dbReference>
<evidence type="ECO:0000313" key="8">
    <source>
        <dbReference type="Proteomes" id="UP000507962"/>
    </source>
</evidence>
<dbReference type="PROSITE" id="PS00409">
    <property type="entry name" value="PROKAR_NTER_METHYL"/>
    <property type="match status" value="1"/>
</dbReference>
<dbReference type="GO" id="GO:0016020">
    <property type="term" value="C:membrane"/>
    <property type="evidence" value="ECO:0007669"/>
    <property type="project" value="UniProtKB-SubCell"/>
</dbReference>
<dbReference type="Proteomes" id="UP000507962">
    <property type="component" value="Unassembled WGS sequence"/>
</dbReference>
<sequence length="150" mass="15626">MMKNNKGFTLIELMIVVAIIGILAAVAIPNFRNYQLKSKESEAKVNLAAIAVAQEAYFAEYDGYVTLAANPAGTASGAKRTWSPTAAGYAAIGFAPKDSNVYFTYQTTAATAIAFTATATGNLDGSGSGDNVWSVSNTSSVSKTSAKDTF</sequence>
<evidence type="ECO:0000256" key="3">
    <source>
        <dbReference type="ARBA" id="ARBA00022692"/>
    </source>
</evidence>
<feature type="transmembrane region" description="Helical" evidence="6">
    <location>
        <begin position="7"/>
        <end position="28"/>
    </location>
</feature>
<accession>A0A4U8YZL5</accession>
<dbReference type="RefSeq" id="WP_281374553.1">
    <property type="nucleotide sequence ID" value="NZ_CAADHO010000015.1"/>
</dbReference>
<protein>
    <submittedName>
        <fullName evidence="7">Prokaryotic n-terminal methylation site</fullName>
    </submittedName>
</protein>
<keyword evidence="3 6" id="KW-0812">Transmembrane</keyword>
<comment type="subcellular location">
    <subcellularLocation>
        <location evidence="1">Membrane</location>
        <topology evidence="1">Single-pass membrane protein</topology>
    </subcellularLocation>
</comment>
<dbReference type="NCBIfam" id="TIGR02532">
    <property type="entry name" value="IV_pilin_GFxxxE"/>
    <property type="match status" value="1"/>
</dbReference>